<protein>
    <submittedName>
        <fullName evidence="2">Uncharacterized protein</fullName>
    </submittedName>
</protein>
<feature type="region of interest" description="Disordered" evidence="1">
    <location>
        <begin position="114"/>
        <end position="204"/>
    </location>
</feature>
<reference evidence="2 3" key="1">
    <citation type="submission" date="2024-03" db="EMBL/GenBank/DDBJ databases">
        <authorList>
            <person name="Martinez-Hernandez J."/>
        </authorList>
    </citation>
    <scope>NUCLEOTIDE SEQUENCE [LARGE SCALE GENOMIC DNA]</scope>
</reference>
<dbReference type="EMBL" id="CAXHTB010000014">
    <property type="protein sequence ID" value="CAL0319188.1"/>
    <property type="molecule type" value="Genomic_DNA"/>
</dbReference>
<feature type="region of interest" description="Disordered" evidence="1">
    <location>
        <begin position="1"/>
        <end position="63"/>
    </location>
</feature>
<dbReference type="InterPro" id="IPR044820">
    <property type="entry name" value="AGD14-like"/>
</dbReference>
<dbReference type="AlphaFoldDB" id="A0AAV1XC29"/>
<keyword evidence="3" id="KW-1185">Reference proteome</keyword>
<evidence type="ECO:0000313" key="2">
    <source>
        <dbReference type="EMBL" id="CAL0319188.1"/>
    </source>
</evidence>
<feature type="compositionally biased region" description="Basic and acidic residues" evidence="1">
    <location>
        <begin position="16"/>
        <end position="29"/>
    </location>
</feature>
<name>A0AAV1XC29_LUPLU</name>
<proteinExistence type="predicted"/>
<gene>
    <name evidence="2" type="ORF">LLUT_LOCUS20248</name>
</gene>
<feature type="region of interest" description="Disordered" evidence="1">
    <location>
        <begin position="551"/>
        <end position="594"/>
    </location>
</feature>
<feature type="compositionally biased region" description="Polar residues" evidence="1">
    <location>
        <begin position="300"/>
        <end position="315"/>
    </location>
</feature>
<comment type="caution">
    <text evidence="2">The sequence shown here is derived from an EMBL/GenBank/DDBJ whole genome shotgun (WGS) entry which is preliminary data.</text>
</comment>
<dbReference type="Proteomes" id="UP001497480">
    <property type="component" value="Unassembled WGS sequence"/>
</dbReference>
<evidence type="ECO:0000313" key="3">
    <source>
        <dbReference type="Proteomes" id="UP001497480"/>
    </source>
</evidence>
<feature type="compositionally biased region" description="Basic and acidic residues" evidence="1">
    <location>
        <begin position="43"/>
        <end position="52"/>
    </location>
</feature>
<evidence type="ECO:0000256" key="1">
    <source>
        <dbReference type="SAM" id="MobiDB-lite"/>
    </source>
</evidence>
<feature type="compositionally biased region" description="Polar residues" evidence="1">
    <location>
        <begin position="174"/>
        <end position="189"/>
    </location>
</feature>
<organism evidence="2 3">
    <name type="scientific">Lupinus luteus</name>
    <name type="common">European yellow lupine</name>
    <dbReference type="NCBI Taxonomy" id="3873"/>
    <lineage>
        <taxon>Eukaryota</taxon>
        <taxon>Viridiplantae</taxon>
        <taxon>Streptophyta</taxon>
        <taxon>Embryophyta</taxon>
        <taxon>Tracheophyta</taxon>
        <taxon>Spermatophyta</taxon>
        <taxon>Magnoliopsida</taxon>
        <taxon>eudicotyledons</taxon>
        <taxon>Gunneridae</taxon>
        <taxon>Pentapetalae</taxon>
        <taxon>rosids</taxon>
        <taxon>fabids</taxon>
        <taxon>Fabales</taxon>
        <taxon>Fabaceae</taxon>
        <taxon>Papilionoideae</taxon>
        <taxon>50 kb inversion clade</taxon>
        <taxon>genistoids sensu lato</taxon>
        <taxon>core genistoids</taxon>
        <taxon>Genisteae</taxon>
        <taxon>Lupinus</taxon>
    </lineage>
</organism>
<feature type="region of interest" description="Disordered" evidence="1">
    <location>
        <begin position="269"/>
        <end position="315"/>
    </location>
</feature>
<feature type="compositionally biased region" description="Polar residues" evidence="1">
    <location>
        <begin position="556"/>
        <end position="584"/>
    </location>
</feature>
<dbReference type="PANTHER" id="PTHR46085:SF16">
    <property type="entry name" value="ARFGAP_RECO-LIKE ZINC FINGER DOMAIN-CONTAINING PROTEIN"/>
    <property type="match status" value="1"/>
</dbReference>
<feature type="compositionally biased region" description="Polar residues" evidence="1">
    <location>
        <begin position="272"/>
        <end position="286"/>
    </location>
</feature>
<sequence length="594" mass="64011">MAKFTPEEVASLEAGGNEKDKEDHYENKKVSSFRLESKSSPQYEDRIERYNSDRSSPGIRSDDKNLRFYYDETRSPKYAQRCAKPGTFGRSPIKFEVVDDRFRDDESRNRRLSNLESKFKQLQPDVQQKNVEGPQAYVARPVREVSNENGPSPKVGEPFQPQNKAAAQNRVIGDSSSVKKPSEQKNNPPEKSGASYAAAKPETQSIPQASENNWASFDAFTDDNAPETSISTTMISTIIETTPKAAYANSLDLLLSELSGPLTAATDAMFEDSSNGNNPPTATAGNENAGGDWKHLPPTSMGQTTATPNNNDALSVTSTTVNDMKQPSTAVPPQVDLFNIDECVKVSQEQTLPSIQFPHSTLVSSSKTRPSTPVRCVASNDLLSDVPNSCDSFGAPAELSSQIISKPAQDTKHDVGSQTSLVETKPSGRMELPADLFTTSYSSGPAPLTGWQNVQQCGKGYGLQYYPNAMPPSAFPFAAKSLNPFDQTEGKPLAHASSFPTVGSLNGVLPDASPLMHSSSFSSLGSMLPQPPSYASPIAPQSSLPSEFPSGLYFGQGNNNMQPPRSASVGSFNGSQHSTPNSYSKMGGNPFETV</sequence>
<accession>A0AAV1XC29</accession>
<dbReference type="GO" id="GO:0005096">
    <property type="term" value="F:GTPase activator activity"/>
    <property type="evidence" value="ECO:0007669"/>
    <property type="project" value="InterPro"/>
</dbReference>
<dbReference type="PANTHER" id="PTHR46085">
    <property type="entry name" value="ARFGAP/RECO-RELATED"/>
    <property type="match status" value="1"/>
</dbReference>